<sequence length="124" mass="13065">MSLQPLTAAGVTAKTTELYALSNSLLAAQADAVQSDFATWIKGNFTLSTPQSDFLTGMNATALKYYGAQCSVAFRSRLTISLSTPTPVGSHKFVGSVNTLEVSTDSAGTLQTTGSLTFKIEYLV</sequence>
<name>A0A1Q5ZVE3_9SPHI</name>
<dbReference type="RefSeq" id="WP_074488501.1">
    <property type="nucleotide sequence ID" value="NZ_FPAM01000002.1"/>
</dbReference>
<comment type="caution">
    <text evidence="1">The sequence shown here is derived from an EMBL/GenBank/DDBJ whole genome shotgun (WGS) entry which is preliminary data.</text>
</comment>
<keyword evidence="2" id="KW-1185">Reference proteome</keyword>
<reference evidence="1 2" key="1">
    <citation type="submission" date="2016-11" db="EMBL/GenBank/DDBJ databases">
        <title>Whole Genome Sequencing of Mucilaginibacter polytrichastri RG4-7(T) isolated from the moss sample.</title>
        <authorList>
            <person name="Li Y."/>
        </authorList>
    </citation>
    <scope>NUCLEOTIDE SEQUENCE [LARGE SCALE GENOMIC DNA]</scope>
    <source>
        <strain evidence="1 2">RG4-7</strain>
    </source>
</reference>
<gene>
    <name evidence="1" type="ORF">RG47T_1149</name>
</gene>
<dbReference type="Proteomes" id="UP000186720">
    <property type="component" value="Unassembled WGS sequence"/>
</dbReference>
<protein>
    <submittedName>
        <fullName evidence="1">Uncharacterized protein</fullName>
    </submittedName>
</protein>
<dbReference type="AlphaFoldDB" id="A0A1Q5ZVE3"/>
<evidence type="ECO:0000313" key="2">
    <source>
        <dbReference type="Proteomes" id="UP000186720"/>
    </source>
</evidence>
<dbReference type="OrthoDB" id="1263328at2"/>
<proteinExistence type="predicted"/>
<organism evidence="1 2">
    <name type="scientific">Mucilaginibacter polytrichastri</name>
    <dbReference type="NCBI Taxonomy" id="1302689"/>
    <lineage>
        <taxon>Bacteria</taxon>
        <taxon>Pseudomonadati</taxon>
        <taxon>Bacteroidota</taxon>
        <taxon>Sphingobacteriia</taxon>
        <taxon>Sphingobacteriales</taxon>
        <taxon>Sphingobacteriaceae</taxon>
        <taxon>Mucilaginibacter</taxon>
    </lineage>
</organism>
<dbReference type="EMBL" id="MPPL01000001">
    <property type="protein sequence ID" value="OKS85703.1"/>
    <property type="molecule type" value="Genomic_DNA"/>
</dbReference>
<evidence type="ECO:0000313" key="1">
    <source>
        <dbReference type="EMBL" id="OKS85703.1"/>
    </source>
</evidence>
<accession>A0A1Q5ZVE3</accession>